<dbReference type="InterPro" id="IPR036852">
    <property type="entry name" value="Peptidase_S8/S53_dom_sf"/>
</dbReference>
<dbReference type="InterPro" id="IPR046450">
    <property type="entry name" value="PA_dom_sf"/>
</dbReference>
<comment type="caution">
    <text evidence="8">Lacks conserved residue(s) required for the propagation of feature annotation.</text>
</comment>
<dbReference type="EMBL" id="CAJNDS010002448">
    <property type="protein sequence ID" value="CAE7480024.1"/>
    <property type="molecule type" value="Genomic_DNA"/>
</dbReference>
<proteinExistence type="inferred from homology"/>
<dbReference type="Gene3D" id="2.60.40.10">
    <property type="entry name" value="Immunoglobulins"/>
    <property type="match status" value="1"/>
</dbReference>
<evidence type="ECO:0000259" key="9">
    <source>
        <dbReference type="Pfam" id="PF00082"/>
    </source>
</evidence>
<dbReference type="PANTHER" id="PTHR43806">
    <property type="entry name" value="PEPTIDASE S8"/>
    <property type="match status" value="1"/>
</dbReference>
<feature type="domain" description="Peptidase S8/S53" evidence="9">
    <location>
        <begin position="2"/>
        <end position="83"/>
    </location>
</feature>
<evidence type="ECO:0000256" key="8">
    <source>
        <dbReference type="PROSITE-ProRule" id="PRU01240"/>
    </source>
</evidence>
<dbReference type="AlphaFoldDB" id="A0A812SL20"/>
<accession>A0A812SL20</accession>
<gene>
    <name evidence="11" type="ORF">SNAT2548_LOCUS26955</name>
</gene>
<dbReference type="InterPro" id="IPR000209">
    <property type="entry name" value="Peptidase_S8/S53_dom"/>
</dbReference>
<keyword evidence="3" id="KW-0645">Protease</keyword>
<comment type="caution">
    <text evidence="11">The sequence shown here is derived from an EMBL/GenBank/DDBJ whole genome shotgun (WGS) entry which is preliminary data.</text>
</comment>
<dbReference type="PANTHER" id="PTHR43806:SF11">
    <property type="entry name" value="CEREVISIN-RELATED"/>
    <property type="match status" value="1"/>
</dbReference>
<dbReference type="SUPFAM" id="SSF52743">
    <property type="entry name" value="Subtilisin-like"/>
    <property type="match status" value="1"/>
</dbReference>
<evidence type="ECO:0000256" key="2">
    <source>
        <dbReference type="ARBA" id="ARBA00022512"/>
    </source>
</evidence>
<dbReference type="GO" id="GO:0004252">
    <property type="term" value="F:serine-type endopeptidase activity"/>
    <property type="evidence" value="ECO:0007669"/>
    <property type="project" value="UniProtKB-EC"/>
</dbReference>
<evidence type="ECO:0000313" key="11">
    <source>
        <dbReference type="EMBL" id="CAE7480024.1"/>
    </source>
</evidence>
<dbReference type="InterPro" id="IPR050131">
    <property type="entry name" value="Peptidase_S8_subtilisin-like"/>
</dbReference>
<dbReference type="CDD" id="cd00538">
    <property type="entry name" value="PA"/>
    <property type="match status" value="1"/>
</dbReference>
<dbReference type="Pfam" id="PF00082">
    <property type="entry name" value="Peptidase_S8"/>
    <property type="match status" value="1"/>
</dbReference>
<protein>
    <recommendedName>
        <fullName evidence="7">subtilisin</fullName>
        <ecNumber evidence="7">3.4.21.62</ecNumber>
    </recommendedName>
</protein>
<dbReference type="GO" id="GO:0006508">
    <property type="term" value="P:proteolysis"/>
    <property type="evidence" value="ECO:0007669"/>
    <property type="project" value="UniProtKB-KW"/>
</dbReference>
<keyword evidence="2" id="KW-0134">Cell wall</keyword>
<dbReference type="OrthoDB" id="206201at2759"/>
<dbReference type="EC" id="3.4.21.62" evidence="7"/>
<evidence type="ECO:0000256" key="1">
    <source>
        <dbReference type="ARBA" id="ARBA00011073"/>
    </source>
</evidence>
<keyword evidence="4" id="KW-0378">Hydrolase</keyword>
<comment type="catalytic activity">
    <reaction evidence="6">
        <text>Hydrolysis of proteins with broad specificity for peptide bonds, and a preference for a large uncharged residue in P1. Hydrolyzes peptide amides.</text>
        <dbReference type="EC" id="3.4.21.62"/>
    </reaction>
</comment>
<evidence type="ECO:0000259" key="10">
    <source>
        <dbReference type="Pfam" id="PF02225"/>
    </source>
</evidence>
<dbReference type="InterPro" id="IPR013783">
    <property type="entry name" value="Ig-like_fold"/>
</dbReference>
<sequence>MICVAATQADDNLAWYSNYGPDTVHLAAPGSDIYSTMIGSSYSSLSGTSMATPHVAGAAVLAMSAFHLGGDQTRQLLLDSTESLSNLVPAVGTGGILDVENLVFEAEAYSLFWLVPEGGNKSARATVNVPAQSTVQVAVQMGSPVVLSGVREAQVSVSWPNGSAVVPVTYTVQGLVELQLSPSSLETQVTTNATSTVSATISNSGNGTGQLLLEPLSPPFSSATEALTVAAGATATVHIDCRPSAPGEFGALAVFRTNAGLDPFSSTLANATDLGEVLMLQINCTGTLPPALTVENFTGAAEVLSTSTHLSPFQPCVPAMWEPYVPGGSLEADLVLPSGSNSEGCDPHSALLVAGKVVLVSRGTCYFSEKAQQAANAGAVGILIYDNQAPTTLQMMSMPSNAAFPDVPGFLLSQEQGQGLLARLQGGEDVRVALRWEGMRAYTGQPPTAQHPAFVTFDVANTGDGPLSWEVRSEVNFMKTQESFYEVSYPGLVSNPDYTAPAFARASLPSDSELSSFSSSHADDDAVLYALPFNFSFFGQSFDQVYVSSNGLLVFNMDYSPGQDFLALPSTAAPNGVVAGFWYDLVCGACRISAAPIVENSNELVVFQFENMSFFDPSYPYNAGPSAVFFEIRLFRDGRIFFMYEAFPSSSTSYLNALIGLETHAGDYGQNLRISLESLFASQSPFAVSFTPWVTAVTPTHGTLAPGDSAALRYDVYSTTGNMGFFIIDGTDGTGSWQSQQRIRFAQDKFQFTVSAGRATPKARFGSNFPEFPVCFPQSLAGEVHNLFGSTLLISNLGDLQQRFLERTRPVDCRGTDGNLYDVDLVPDHHIY</sequence>
<comment type="similarity">
    <text evidence="1 8">Belongs to the peptidase S8 family.</text>
</comment>
<dbReference type="PROSITE" id="PS51892">
    <property type="entry name" value="SUBTILASE"/>
    <property type="match status" value="1"/>
</dbReference>
<evidence type="ECO:0000256" key="7">
    <source>
        <dbReference type="ARBA" id="ARBA00023619"/>
    </source>
</evidence>
<dbReference type="Gene3D" id="3.40.50.200">
    <property type="entry name" value="Peptidase S8/S53 domain"/>
    <property type="match status" value="1"/>
</dbReference>
<evidence type="ECO:0000256" key="6">
    <source>
        <dbReference type="ARBA" id="ARBA00023529"/>
    </source>
</evidence>
<feature type="domain" description="PA" evidence="10">
    <location>
        <begin position="331"/>
        <end position="418"/>
    </location>
</feature>
<keyword evidence="5" id="KW-0720">Serine protease</keyword>
<dbReference type="InterPro" id="IPR023828">
    <property type="entry name" value="Peptidase_S8_Ser-AS"/>
</dbReference>
<keyword evidence="12" id="KW-1185">Reference proteome</keyword>
<name>A0A812SL20_9DINO</name>
<reference evidence="11" key="1">
    <citation type="submission" date="2021-02" db="EMBL/GenBank/DDBJ databases">
        <authorList>
            <person name="Dougan E. K."/>
            <person name="Rhodes N."/>
            <person name="Thang M."/>
            <person name="Chan C."/>
        </authorList>
    </citation>
    <scope>NUCLEOTIDE SEQUENCE</scope>
</reference>
<evidence type="ECO:0000256" key="3">
    <source>
        <dbReference type="ARBA" id="ARBA00022670"/>
    </source>
</evidence>
<dbReference type="PROSITE" id="PS00138">
    <property type="entry name" value="SUBTILASE_SER"/>
    <property type="match status" value="1"/>
</dbReference>
<dbReference type="Gene3D" id="3.50.30.30">
    <property type="match status" value="1"/>
</dbReference>
<organism evidence="11 12">
    <name type="scientific">Symbiodinium natans</name>
    <dbReference type="NCBI Taxonomy" id="878477"/>
    <lineage>
        <taxon>Eukaryota</taxon>
        <taxon>Sar</taxon>
        <taxon>Alveolata</taxon>
        <taxon>Dinophyceae</taxon>
        <taxon>Suessiales</taxon>
        <taxon>Symbiodiniaceae</taxon>
        <taxon>Symbiodinium</taxon>
    </lineage>
</organism>
<evidence type="ECO:0000256" key="5">
    <source>
        <dbReference type="ARBA" id="ARBA00022825"/>
    </source>
</evidence>
<evidence type="ECO:0000313" key="12">
    <source>
        <dbReference type="Proteomes" id="UP000604046"/>
    </source>
</evidence>
<evidence type="ECO:0000256" key="4">
    <source>
        <dbReference type="ARBA" id="ARBA00022801"/>
    </source>
</evidence>
<dbReference type="SUPFAM" id="SSF52025">
    <property type="entry name" value="PA domain"/>
    <property type="match status" value="1"/>
</dbReference>
<dbReference type="Proteomes" id="UP000604046">
    <property type="component" value="Unassembled WGS sequence"/>
</dbReference>
<dbReference type="Pfam" id="PF02225">
    <property type="entry name" value="PA"/>
    <property type="match status" value="1"/>
</dbReference>
<keyword evidence="2" id="KW-0964">Secreted</keyword>
<dbReference type="InterPro" id="IPR003137">
    <property type="entry name" value="PA_domain"/>
</dbReference>